<name>A0ABR8BK40_9NOSO</name>
<dbReference type="EMBL" id="JACJQL010000053">
    <property type="protein sequence ID" value="MBD2254457.1"/>
    <property type="molecule type" value="Genomic_DNA"/>
</dbReference>
<reference evidence="2 3" key="1">
    <citation type="journal article" date="2020" name="ISME J.">
        <title>Comparative genomics reveals insights into cyanobacterial evolution and habitat adaptation.</title>
        <authorList>
            <person name="Chen M.Y."/>
            <person name="Teng W.K."/>
            <person name="Zhao L."/>
            <person name="Hu C.X."/>
            <person name="Zhou Y.K."/>
            <person name="Han B.P."/>
            <person name="Song L.R."/>
            <person name="Shu W.S."/>
        </authorList>
    </citation>
    <scope>NUCLEOTIDE SEQUENCE [LARGE SCALE GENOMIC DNA]</scope>
    <source>
        <strain evidence="2 3">FACHB-3921</strain>
    </source>
</reference>
<sequence>MSAEQELLSNWRSLPPDKQEEVLDFVKFIHAKMVKTQPLTPANKSQLGKRLRQIRAEIVSSGEHLLTQDELEKEIANRRGGLQETDT</sequence>
<comment type="caution">
    <text evidence="2">The sequence shown here is derived from an EMBL/GenBank/DDBJ whole genome shotgun (WGS) entry which is preliminary data.</text>
</comment>
<gene>
    <name evidence="2" type="ORF">H6G14_24750</name>
</gene>
<dbReference type="Pfam" id="PF10047">
    <property type="entry name" value="DUF2281"/>
    <property type="match status" value="1"/>
</dbReference>
<dbReference type="RefSeq" id="WP_190570604.1">
    <property type="nucleotide sequence ID" value="NZ_JACJQL010000053.1"/>
</dbReference>
<evidence type="ECO:0000259" key="1">
    <source>
        <dbReference type="Pfam" id="PF10047"/>
    </source>
</evidence>
<dbReference type="InterPro" id="IPR018739">
    <property type="entry name" value="DUF2281"/>
</dbReference>
<evidence type="ECO:0000313" key="3">
    <source>
        <dbReference type="Proteomes" id="UP000621307"/>
    </source>
</evidence>
<dbReference type="Proteomes" id="UP000621307">
    <property type="component" value="Unassembled WGS sequence"/>
</dbReference>
<proteinExistence type="predicted"/>
<accession>A0ABR8BK40</accession>
<keyword evidence="3" id="KW-1185">Reference proteome</keyword>
<organism evidence="2 3">
    <name type="scientific">Nostoc parmelioides FACHB-3921</name>
    <dbReference type="NCBI Taxonomy" id="2692909"/>
    <lineage>
        <taxon>Bacteria</taxon>
        <taxon>Bacillati</taxon>
        <taxon>Cyanobacteriota</taxon>
        <taxon>Cyanophyceae</taxon>
        <taxon>Nostocales</taxon>
        <taxon>Nostocaceae</taxon>
        <taxon>Nostoc</taxon>
    </lineage>
</organism>
<evidence type="ECO:0000313" key="2">
    <source>
        <dbReference type="EMBL" id="MBD2254457.1"/>
    </source>
</evidence>
<protein>
    <submittedName>
        <fullName evidence="2">DUF2281 domain-containing protein</fullName>
    </submittedName>
</protein>
<feature type="domain" description="DUF2281" evidence="1">
    <location>
        <begin position="6"/>
        <end position="41"/>
    </location>
</feature>